<dbReference type="Proteomes" id="UP000541444">
    <property type="component" value="Unassembled WGS sequence"/>
</dbReference>
<keyword evidence="1" id="KW-0539">Nucleus</keyword>
<evidence type="ECO:0000313" key="5">
    <source>
        <dbReference type="Proteomes" id="UP000541444"/>
    </source>
</evidence>
<accession>A0A7J7KZ94</accession>
<evidence type="ECO:0000256" key="1">
    <source>
        <dbReference type="PROSITE-ProRule" id="PRU00267"/>
    </source>
</evidence>
<feature type="DNA-binding region" description="HMG box" evidence="1">
    <location>
        <begin position="171"/>
        <end position="258"/>
    </location>
</feature>
<gene>
    <name evidence="4" type="ORF">GIB67_028244</name>
</gene>
<dbReference type="AlphaFoldDB" id="A0A7J7KZ94"/>
<feature type="domain" description="HMG box" evidence="3">
    <location>
        <begin position="171"/>
        <end position="258"/>
    </location>
</feature>
<dbReference type="PANTHER" id="PTHR47658">
    <property type="entry name" value="HIGH MOBILITY GROUP B PROTEIN 12-RELATED"/>
    <property type="match status" value="1"/>
</dbReference>
<dbReference type="OrthoDB" id="1919336at2759"/>
<dbReference type="SUPFAM" id="SSF47095">
    <property type="entry name" value="HMG-box"/>
    <property type="match status" value="1"/>
</dbReference>
<organism evidence="4 5">
    <name type="scientific">Kingdonia uniflora</name>
    <dbReference type="NCBI Taxonomy" id="39325"/>
    <lineage>
        <taxon>Eukaryota</taxon>
        <taxon>Viridiplantae</taxon>
        <taxon>Streptophyta</taxon>
        <taxon>Embryophyta</taxon>
        <taxon>Tracheophyta</taxon>
        <taxon>Spermatophyta</taxon>
        <taxon>Magnoliopsida</taxon>
        <taxon>Ranunculales</taxon>
        <taxon>Circaeasteraceae</taxon>
        <taxon>Kingdonia</taxon>
    </lineage>
</organism>
<dbReference type="Gene3D" id="1.10.30.10">
    <property type="entry name" value="High mobility group box domain"/>
    <property type="match status" value="1"/>
</dbReference>
<dbReference type="GO" id="GO:0010197">
    <property type="term" value="P:polar nucleus fusion"/>
    <property type="evidence" value="ECO:0007669"/>
    <property type="project" value="TreeGrafter"/>
</dbReference>
<sequence>MVPSKTNPPRTRKRVDVVETTTSVSLKRARDGSAFTKCDECQKDVPVVLIDMHNCSLDSKIKMNLEAQVVERVSKVKKPVQRKKGTLSSVSKMKKAKDPNALKRPPTAFYPFHVCSMLTQNTRTQIFQLMCTAFFTDPSNANRHSAYSLLLAENICNKYGVKQIIVGRRYYLLFRDDFRKTFKETHPGNKSASVLKEEYIVDMEKYKAYNENDEVEVIEVGKEGGGAWRAMGEEEKQTYLDRVAELKEEYIVAMEKCKADNENDEVEVIEVSPI</sequence>
<dbReference type="PROSITE" id="PS50118">
    <property type="entry name" value="HMG_BOX_2"/>
    <property type="match status" value="1"/>
</dbReference>
<keyword evidence="5" id="KW-1185">Reference proteome</keyword>
<dbReference type="PANTHER" id="PTHR47658:SF1">
    <property type="entry name" value="MEIOSIS INITIATOR PROTEIN"/>
    <property type="match status" value="1"/>
</dbReference>
<dbReference type="Pfam" id="PF00505">
    <property type="entry name" value="HMG_box"/>
    <property type="match status" value="1"/>
</dbReference>
<evidence type="ECO:0000256" key="2">
    <source>
        <dbReference type="SAM" id="MobiDB-lite"/>
    </source>
</evidence>
<name>A0A7J7KZ94_9MAGN</name>
<dbReference type="SMART" id="SM00398">
    <property type="entry name" value="HMG"/>
    <property type="match status" value="1"/>
</dbReference>
<comment type="caution">
    <text evidence="4">The sequence shown here is derived from an EMBL/GenBank/DDBJ whole genome shotgun (WGS) entry which is preliminary data.</text>
</comment>
<feature type="region of interest" description="Disordered" evidence="2">
    <location>
        <begin position="81"/>
        <end position="100"/>
    </location>
</feature>
<proteinExistence type="predicted"/>
<dbReference type="GO" id="GO:0003677">
    <property type="term" value="F:DNA binding"/>
    <property type="evidence" value="ECO:0007669"/>
    <property type="project" value="UniProtKB-UniRule"/>
</dbReference>
<protein>
    <recommendedName>
        <fullName evidence="3">HMG box domain-containing protein</fullName>
    </recommendedName>
</protein>
<evidence type="ECO:0000259" key="3">
    <source>
        <dbReference type="PROSITE" id="PS50118"/>
    </source>
</evidence>
<reference evidence="4 5" key="1">
    <citation type="journal article" date="2020" name="IScience">
        <title>Genome Sequencing of the Endangered Kingdonia uniflora (Circaeasteraceae, Ranunculales) Reveals Potential Mechanisms of Evolutionary Specialization.</title>
        <authorList>
            <person name="Sun Y."/>
            <person name="Deng T."/>
            <person name="Zhang A."/>
            <person name="Moore M.J."/>
            <person name="Landis J.B."/>
            <person name="Lin N."/>
            <person name="Zhang H."/>
            <person name="Zhang X."/>
            <person name="Huang J."/>
            <person name="Zhang X."/>
            <person name="Sun H."/>
            <person name="Wang H."/>
        </authorList>
    </citation>
    <scope>NUCLEOTIDE SEQUENCE [LARGE SCALE GENOMIC DNA]</scope>
    <source>
        <strain evidence="4">TB1705</strain>
        <tissue evidence="4">Leaf</tissue>
    </source>
</reference>
<dbReference type="GO" id="GO:0005634">
    <property type="term" value="C:nucleus"/>
    <property type="evidence" value="ECO:0007669"/>
    <property type="project" value="UniProtKB-UniRule"/>
</dbReference>
<evidence type="ECO:0000313" key="4">
    <source>
        <dbReference type="EMBL" id="KAF6135673.1"/>
    </source>
</evidence>
<dbReference type="InterPro" id="IPR009071">
    <property type="entry name" value="HMG_box_dom"/>
</dbReference>
<dbReference type="EMBL" id="JACGCM010002781">
    <property type="protein sequence ID" value="KAF6135673.1"/>
    <property type="molecule type" value="Genomic_DNA"/>
</dbReference>
<dbReference type="InterPro" id="IPR036910">
    <property type="entry name" value="HMG_box_dom_sf"/>
</dbReference>
<keyword evidence="1" id="KW-0238">DNA-binding</keyword>